<keyword evidence="2 9" id="KW-0547">Nucleotide-binding</keyword>
<dbReference type="InterPro" id="IPR000897">
    <property type="entry name" value="SRP54_GTPase_dom"/>
</dbReference>
<keyword evidence="9" id="KW-0963">Cytoplasm</keyword>
<comment type="function">
    <text evidence="9">Involved in targeting and insertion of nascent membrane proteins into the cytoplasmic membrane. Binds to the hydrophobic signal sequence of the ribosome-nascent chain (RNC) as it emerges from the ribosomes. The SRP-RNC complex is then targeted to the cytoplasmic membrane where it interacts with the SRP receptor FtsY.</text>
</comment>
<accession>A0A0S7XMH1</accession>
<organism evidence="11 12">
    <name type="scientific">candidate division KD3-62 bacterium DG_56</name>
    <dbReference type="NCBI Taxonomy" id="1704032"/>
    <lineage>
        <taxon>Bacteria</taxon>
        <taxon>candidate division KD3-62</taxon>
    </lineage>
</organism>
<dbReference type="InterPro" id="IPR003593">
    <property type="entry name" value="AAA+_ATPase"/>
</dbReference>
<dbReference type="InterPro" id="IPR004780">
    <property type="entry name" value="SRP"/>
</dbReference>
<evidence type="ECO:0000256" key="8">
    <source>
        <dbReference type="ARBA" id="ARBA00048027"/>
    </source>
</evidence>
<dbReference type="Gene3D" id="1.20.120.140">
    <property type="entry name" value="Signal recognition particle SRP54, nucleotide-binding domain"/>
    <property type="match status" value="1"/>
</dbReference>
<evidence type="ECO:0000256" key="1">
    <source>
        <dbReference type="ARBA" id="ARBA00005450"/>
    </source>
</evidence>
<dbReference type="InterPro" id="IPR042101">
    <property type="entry name" value="SRP54_N_sf"/>
</dbReference>
<dbReference type="Pfam" id="PF02978">
    <property type="entry name" value="SRP_SPB"/>
    <property type="match status" value="1"/>
</dbReference>
<comment type="caution">
    <text evidence="11">The sequence shown here is derived from an EMBL/GenBank/DDBJ whole genome shotgun (WGS) entry which is preliminary data.</text>
</comment>
<dbReference type="InterPro" id="IPR027417">
    <property type="entry name" value="P-loop_NTPase"/>
</dbReference>
<comment type="catalytic activity">
    <reaction evidence="8 9">
        <text>GTP + H2O = GDP + phosphate + H(+)</text>
        <dbReference type="Rhea" id="RHEA:19669"/>
        <dbReference type="ChEBI" id="CHEBI:15377"/>
        <dbReference type="ChEBI" id="CHEBI:15378"/>
        <dbReference type="ChEBI" id="CHEBI:37565"/>
        <dbReference type="ChEBI" id="CHEBI:43474"/>
        <dbReference type="ChEBI" id="CHEBI:58189"/>
        <dbReference type="EC" id="3.6.5.4"/>
    </reaction>
</comment>
<feature type="binding site" evidence="9">
    <location>
        <begin position="107"/>
        <end position="114"/>
    </location>
    <ligand>
        <name>GTP</name>
        <dbReference type="ChEBI" id="CHEBI:37565"/>
    </ligand>
</feature>
<feature type="binding site" evidence="9">
    <location>
        <begin position="247"/>
        <end position="250"/>
    </location>
    <ligand>
        <name>GTP</name>
        <dbReference type="ChEBI" id="CHEBI:37565"/>
    </ligand>
</feature>
<evidence type="ECO:0000259" key="10">
    <source>
        <dbReference type="PROSITE" id="PS00300"/>
    </source>
</evidence>
<dbReference type="NCBIfam" id="TIGR00959">
    <property type="entry name" value="ffh"/>
    <property type="match status" value="1"/>
</dbReference>
<dbReference type="GO" id="GO:0003924">
    <property type="term" value="F:GTPase activity"/>
    <property type="evidence" value="ECO:0007669"/>
    <property type="project" value="UniProtKB-UniRule"/>
</dbReference>
<evidence type="ECO:0000256" key="5">
    <source>
        <dbReference type="ARBA" id="ARBA00023134"/>
    </source>
</evidence>
<dbReference type="InterPro" id="IPR013822">
    <property type="entry name" value="Signal_recog_particl_SRP54_hlx"/>
</dbReference>
<sequence length="445" mass="48408">MFESLTAKLQEVFKHLTGRGRLSEQDVAEAARQLRLAFLEADVNLKVVKDFVGSIREQAVGQEVMASLTPGQQVIKIVRDELTILLGGTISDLDIGGPSPAVLMLCGLQGSGKTTTAAKLATHVRRQGAKPLLVATDVHRPAAIEQLKMVAGEVEVPVFDARPTDTPLAIAQAAVKHAESARLSPVIIDTAGRLHIDEAMMAELREQKAALHPSDILLVVDAMTGQDAVKAATEFDQALNLTGFILTKLDGDARGGAALSIRAVTGKPIKFAGIGEKLDAIEPFHPDRMASRIMGMGDVLTLIDRAESAMDAGRAEELERRLRGGRFDLNDFLEQLRQVSTMGPLDQFLEMVPGVAALQRRGSLQVDHDALKRMEAIIQSMTPAERTRPEMIGGSRRRRIARGSGTRVQDVNQLLAQFKQMKQLLGQMAEQERRPGHRARLPFSI</sequence>
<gene>
    <name evidence="9" type="primary">ffh</name>
    <name evidence="11" type="ORF">AMK68_04230</name>
</gene>
<dbReference type="GO" id="GO:0008312">
    <property type="term" value="F:7S RNA binding"/>
    <property type="evidence" value="ECO:0007669"/>
    <property type="project" value="InterPro"/>
</dbReference>
<evidence type="ECO:0000256" key="7">
    <source>
        <dbReference type="ARBA" id="ARBA00023274"/>
    </source>
</evidence>
<keyword evidence="5 9" id="KW-0342">GTP-binding</keyword>
<evidence type="ECO:0000256" key="4">
    <source>
        <dbReference type="ARBA" id="ARBA00022884"/>
    </source>
</evidence>
<dbReference type="Pfam" id="PF00448">
    <property type="entry name" value="SRP54"/>
    <property type="match status" value="1"/>
</dbReference>
<protein>
    <recommendedName>
        <fullName evidence="9">Signal recognition particle protein</fullName>
        <ecNumber evidence="9">3.6.5.4</ecNumber>
    </recommendedName>
    <alternativeName>
        <fullName evidence="9">Fifty-four homolog</fullName>
    </alternativeName>
</protein>
<dbReference type="Gene3D" id="1.10.260.30">
    <property type="entry name" value="Signal recognition particle, SRP54 subunit, M-domain"/>
    <property type="match status" value="1"/>
</dbReference>
<feature type="domain" description="SRP54-type proteins GTP-binding" evidence="10">
    <location>
        <begin position="268"/>
        <end position="281"/>
    </location>
</feature>
<dbReference type="EMBL" id="LIZY01000093">
    <property type="protein sequence ID" value="KPJ63052.1"/>
    <property type="molecule type" value="Genomic_DNA"/>
</dbReference>
<dbReference type="CDD" id="cd18539">
    <property type="entry name" value="SRP_G"/>
    <property type="match status" value="1"/>
</dbReference>
<dbReference type="SUPFAM" id="SSF52540">
    <property type="entry name" value="P-loop containing nucleoside triphosphate hydrolases"/>
    <property type="match status" value="1"/>
</dbReference>
<dbReference type="Proteomes" id="UP000052020">
    <property type="component" value="Unassembled WGS sequence"/>
</dbReference>
<evidence type="ECO:0000313" key="12">
    <source>
        <dbReference type="Proteomes" id="UP000052020"/>
    </source>
</evidence>
<dbReference type="PANTHER" id="PTHR11564">
    <property type="entry name" value="SIGNAL RECOGNITION PARTICLE 54K PROTEIN SRP54"/>
    <property type="match status" value="1"/>
</dbReference>
<dbReference type="HAMAP" id="MF_00306">
    <property type="entry name" value="SRP54"/>
    <property type="match status" value="1"/>
</dbReference>
<comment type="subunit">
    <text evidence="9">Part of the signal recognition particle protein translocation system, which is composed of SRP and FtsY.</text>
</comment>
<dbReference type="InterPro" id="IPR004125">
    <property type="entry name" value="Signal_recog_particle_SRP54_M"/>
</dbReference>
<dbReference type="Pfam" id="PF02881">
    <property type="entry name" value="SRP54_N"/>
    <property type="match status" value="1"/>
</dbReference>
<keyword evidence="4 9" id="KW-0694">RNA-binding</keyword>
<keyword evidence="3 9" id="KW-0378">Hydrolase</keyword>
<dbReference type="PANTHER" id="PTHR11564:SF5">
    <property type="entry name" value="SIGNAL RECOGNITION PARTICLE SUBUNIT SRP54"/>
    <property type="match status" value="1"/>
</dbReference>
<comment type="domain">
    <text evidence="9">Composed of three domains: the N-terminal N domain, which is responsible for interactions with the ribosome, the central G domain, which binds GTP, and the C-terminal M domain, which binds the RNA and the signal sequence of the RNC.</text>
</comment>
<dbReference type="InterPro" id="IPR022941">
    <property type="entry name" value="SRP54"/>
</dbReference>
<evidence type="ECO:0000256" key="9">
    <source>
        <dbReference type="HAMAP-Rule" id="MF_00306"/>
    </source>
</evidence>
<proteinExistence type="inferred from homology"/>
<evidence type="ECO:0000313" key="11">
    <source>
        <dbReference type="EMBL" id="KPJ63052.1"/>
    </source>
</evidence>
<dbReference type="PATRIC" id="fig|1704032.3.peg.697"/>
<feature type="binding site" evidence="9">
    <location>
        <begin position="189"/>
        <end position="193"/>
    </location>
    <ligand>
        <name>GTP</name>
        <dbReference type="ChEBI" id="CHEBI:37565"/>
    </ligand>
</feature>
<dbReference type="GO" id="GO:0048500">
    <property type="term" value="C:signal recognition particle"/>
    <property type="evidence" value="ECO:0007669"/>
    <property type="project" value="UniProtKB-UniRule"/>
</dbReference>
<dbReference type="GO" id="GO:0006614">
    <property type="term" value="P:SRP-dependent cotranslational protein targeting to membrane"/>
    <property type="evidence" value="ECO:0007669"/>
    <property type="project" value="InterPro"/>
</dbReference>
<dbReference type="PROSITE" id="PS00300">
    <property type="entry name" value="SRP54"/>
    <property type="match status" value="1"/>
</dbReference>
<evidence type="ECO:0000256" key="6">
    <source>
        <dbReference type="ARBA" id="ARBA00023135"/>
    </source>
</evidence>
<dbReference type="InterPro" id="IPR036891">
    <property type="entry name" value="Signal_recog_part_SRP54_M_sf"/>
</dbReference>
<name>A0A0S7XMH1_9BACT</name>
<dbReference type="SUPFAM" id="SSF47446">
    <property type="entry name" value="Signal peptide-binding domain"/>
    <property type="match status" value="1"/>
</dbReference>
<comment type="subcellular location">
    <subcellularLocation>
        <location evidence="9">Cytoplasm</location>
    </subcellularLocation>
    <text evidence="9">The SRP-RNC complex is targeted to the cytoplasmic membrane.</text>
</comment>
<keyword evidence="6 9" id="KW-0733">Signal recognition particle</keyword>
<dbReference type="AlphaFoldDB" id="A0A0S7XMH1"/>
<dbReference type="EC" id="3.6.5.4" evidence="9"/>
<reference evidence="11 12" key="1">
    <citation type="journal article" date="2015" name="Microbiome">
        <title>Genomic resolution of linkages in carbon, nitrogen, and sulfur cycling among widespread estuary sediment bacteria.</title>
        <authorList>
            <person name="Baker B.J."/>
            <person name="Lazar C.S."/>
            <person name="Teske A.P."/>
            <person name="Dick G.J."/>
        </authorList>
    </citation>
    <scope>NUCLEOTIDE SEQUENCE [LARGE SCALE GENOMIC DNA]</scope>
    <source>
        <strain evidence="11">DG_56</strain>
    </source>
</reference>
<comment type="similarity">
    <text evidence="1 9">Belongs to the GTP-binding SRP family. SRP54 subfamily.</text>
</comment>
<dbReference type="SMART" id="SM00963">
    <property type="entry name" value="SRP54_N"/>
    <property type="match status" value="1"/>
</dbReference>
<dbReference type="SMART" id="SM00962">
    <property type="entry name" value="SRP54"/>
    <property type="match status" value="1"/>
</dbReference>
<keyword evidence="7 9" id="KW-0687">Ribonucleoprotein</keyword>
<evidence type="ECO:0000256" key="2">
    <source>
        <dbReference type="ARBA" id="ARBA00022741"/>
    </source>
</evidence>
<dbReference type="Gene3D" id="3.40.50.300">
    <property type="entry name" value="P-loop containing nucleotide triphosphate hydrolases"/>
    <property type="match status" value="1"/>
</dbReference>
<dbReference type="SMART" id="SM00382">
    <property type="entry name" value="AAA"/>
    <property type="match status" value="1"/>
</dbReference>
<evidence type="ECO:0000256" key="3">
    <source>
        <dbReference type="ARBA" id="ARBA00022801"/>
    </source>
</evidence>
<dbReference type="GO" id="GO:0005525">
    <property type="term" value="F:GTP binding"/>
    <property type="evidence" value="ECO:0007669"/>
    <property type="project" value="UniProtKB-UniRule"/>
</dbReference>